<dbReference type="EMBL" id="KQ421244">
    <property type="protein sequence ID" value="KOF77966.1"/>
    <property type="molecule type" value="Genomic_DNA"/>
</dbReference>
<keyword evidence="1" id="KW-0812">Transmembrane</keyword>
<name>A0A0L8GLS2_OCTBM</name>
<dbReference type="AlphaFoldDB" id="A0A0L8GLS2"/>
<evidence type="ECO:0000313" key="2">
    <source>
        <dbReference type="EMBL" id="KOF77966.1"/>
    </source>
</evidence>
<accession>A0A0L8GLS2</accession>
<reference evidence="2" key="1">
    <citation type="submission" date="2015-07" db="EMBL/GenBank/DDBJ databases">
        <title>MeaNS - Measles Nucleotide Surveillance Program.</title>
        <authorList>
            <person name="Tran T."/>
            <person name="Druce J."/>
        </authorList>
    </citation>
    <scope>NUCLEOTIDE SEQUENCE</scope>
    <source>
        <strain evidence="2">UCB-OBI-ISO-001</strain>
        <tissue evidence="2">Gonad</tissue>
    </source>
</reference>
<proteinExistence type="predicted"/>
<evidence type="ECO:0000256" key="1">
    <source>
        <dbReference type="SAM" id="Phobius"/>
    </source>
</evidence>
<organism evidence="2">
    <name type="scientific">Octopus bimaculoides</name>
    <name type="common">California two-spotted octopus</name>
    <dbReference type="NCBI Taxonomy" id="37653"/>
    <lineage>
        <taxon>Eukaryota</taxon>
        <taxon>Metazoa</taxon>
        <taxon>Spiralia</taxon>
        <taxon>Lophotrochozoa</taxon>
        <taxon>Mollusca</taxon>
        <taxon>Cephalopoda</taxon>
        <taxon>Coleoidea</taxon>
        <taxon>Octopodiformes</taxon>
        <taxon>Octopoda</taxon>
        <taxon>Incirrata</taxon>
        <taxon>Octopodidae</taxon>
        <taxon>Octopus</taxon>
    </lineage>
</organism>
<keyword evidence="1" id="KW-0472">Membrane</keyword>
<protein>
    <submittedName>
        <fullName evidence="2">Uncharacterized protein</fullName>
    </submittedName>
</protein>
<gene>
    <name evidence="2" type="ORF">OCBIM_22031438mg</name>
</gene>
<keyword evidence="1" id="KW-1133">Transmembrane helix</keyword>
<sequence>MYIPKQNGGDKYPLSVSNVSLHNHWSKHHLILFPPSATSTLCYSLIIIIF</sequence>
<feature type="transmembrane region" description="Helical" evidence="1">
    <location>
        <begin position="30"/>
        <end position="49"/>
    </location>
</feature>